<dbReference type="Gene3D" id="3.40.50.300">
    <property type="entry name" value="P-loop containing nucleotide triphosphate hydrolases"/>
    <property type="match status" value="1"/>
</dbReference>
<name>A0A174NZG1_PARDI</name>
<dbReference type="Proteomes" id="UP000095332">
    <property type="component" value="Unassembled WGS sequence"/>
</dbReference>
<evidence type="ECO:0000313" key="1">
    <source>
        <dbReference type="EMBL" id="CUP51239.1"/>
    </source>
</evidence>
<organism evidence="1 2">
    <name type="scientific">Parabacteroides distasonis</name>
    <dbReference type="NCBI Taxonomy" id="823"/>
    <lineage>
        <taxon>Bacteria</taxon>
        <taxon>Pseudomonadati</taxon>
        <taxon>Bacteroidota</taxon>
        <taxon>Bacteroidia</taxon>
        <taxon>Bacteroidales</taxon>
        <taxon>Tannerellaceae</taxon>
        <taxon>Parabacteroides</taxon>
    </lineage>
</organism>
<dbReference type="AlphaFoldDB" id="A0A174NZG1"/>
<protein>
    <submittedName>
        <fullName evidence="1">Phage uncharacterized protein, C-terminal domain</fullName>
    </submittedName>
</protein>
<dbReference type="EMBL" id="CZBM01000001">
    <property type="protein sequence ID" value="CUP51239.1"/>
    <property type="molecule type" value="Genomic_DNA"/>
</dbReference>
<dbReference type="RefSeq" id="WP_057327592.1">
    <property type="nucleotide sequence ID" value="NZ_CZBM01000001.1"/>
</dbReference>
<sequence length="511" mass="59450">MATNTLKQAQERWKQLSETIQNMSTVNAAETKATQIARIERARKDYAYFVEYYYPHYCTDRETGKVTQSAKFHIEAAKRILKTRDLKAVFKWARGHAKSTHMDVMIPMWLMCQKQRQIHVMVLVGKSEDNAKTLLGDIQAELQYNKRYIHDFGAQYNAGNWQDGEFVTRNGVAFFARGRGQSPRGLRYRNRRPDYIVIDDLDDDELCENDTRVRKITEWVKEALFGAFGAEGGRFIMVGNLISKCSVLANIAASKGVFVSQVNVLDKNGKPSWPEYWTAERIKAKREFMGYRAFEKEYMNNPIKEGSVFRKDWIKFKKMFPLDRYDKIVAYCDPSFKGSTQNDYKAIKVWGKIGTELHHIKAFVRQCSVSEMVRWFYDLHESLPEGVICEYYIEANFLQDILLDEFTTEGKLRGYQLPIQADKRKKPDKFGRIEAVSPLWERGFVFYNEAMQNDPDMLAGIEQTLSIEKGSRTHDDAPDADEGAIYILQKYTRVQEYQPSFGMRRSPKNSW</sequence>
<evidence type="ECO:0000313" key="2">
    <source>
        <dbReference type="Proteomes" id="UP000095332"/>
    </source>
</evidence>
<reference evidence="1 2" key="1">
    <citation type="submission" date="2015-09" db="EMBL/GenBank/DDBJ databases">
        <authorList>
            <consortium name="Pathogen Informatics"/>
        </authorList>
    </citation>
    <scope>NUCLEOTIDE SEQUENCE [LARGE SCALE GENOMIC DNA]</scope>
    <source>
        <strain evidence="1 2">2789STDY5834948</strain>
    </source>
</reference>
<gene>
    <name evidence="1" type="ORF">ERS852560_00161</name>
</gene>
<dbReference type="InterPro" id="IPR027417">
    <property type="entry name" value="P-loop_NTPase"/>
</dbReference>
<accession>A0A174NZG1</accession>
<proteinExistence type="predicted"/>